<dbReference type="PRINTS" id="PR00039">
    <property type="entry name" value="HTHLYSR"/>
</dbReference>
<dbReference type="Gene3D" id="1.10.10.10">
    <property type="entry name" value="Winged helix-like DNA-binding domain superfamily/Winged helix DNA-binding domain"/>
    <property type="match status" value="1"/>
</dbReference>
<dbReference type="KEGG" id="aacx:DEACI_3254"/>
<feature type="domain" description="HTH lysR-type" evidence="5">
    <location>
        <begin position="32"/>
        <end position="90"/>
    </location>
</feature>
<dbReference type="EMBL" id="CDGJ01000048">
    <property type="protein sequence ID" value="CEJ07279.1"/>
    <property type="molecule type" value="Genomic_DNA"/>
</dbReference>
<reference evidence="7" key="1">
    <citation type="submission" date="2014-11" db="EMBL/GenBank/DDBJ databases">
        <authorList>
            <person name="Hornung B.V."/>
        </authorList>
    </citation>
    <scope>NUCLEOTIDE SEQUENCE</scope>
    <source>
        <strain evidence="7">INE</strain>
    </source>
</reference>
<name>A0A8S0Y3Z1_9FIRM</name>
<dbReference type="PANTHER" id="PTHR30126:SF39">
    <property type="entry name" value="HTH-TYPE TRANSCRIPTIONAL REGULATOR CYSL"/>
    <property type="match status" value="1"/>
</dbReference>
<keyword evidence="3" id="KW-0238">DNA-binding</keyword>
<protein>
    <submittedName>
        <fullName evidence="7">HTH-type transcriptional regulator CysL</fullName>
    </submittedName>
    <submittedName>
        <fullName evidence="6">Transcription regulator HTH, LysR</fullName>
    </submittedName>
</protein>
<comment type="similarity">
    <text evidence="1">Belongs to the LysR transcriptional regulatory family.</text>
</comment>
<dbReference type="FunFam" id="1.10.10.10:FF:000001">
    <property type="entry name" value="LysR family transcriptional regulator"/>
    <property type="match status" value="1"/>
</dbReference>
<evidence type="ECO:0000313" key="8">
    <source>
        <dbReference type="Proteomes" id="UP001071230"/>
    </source>
</evidence>
<dbReference type="InterPro" id="IPR036390">
    <property type="entry name" value="WH_DNA-bd_sf"/>
</dbReference>
<evidence type="ECO:0000256" key="1">
    <source>
        <dbReference type="ARBA" id="ARBA00009437"/>
    </source>
</evidence>
<dbReference type="PROSITE" id="PS50931">
    <property type="entry name" value="HTH_LYSR"/>
    <property type="match status" value="1"/>
</dbReference>
<dbReference type="InterPro" id="IPR000847">
    <property type="entry name" value="LysR_HTH_N"/>
</dbReference>
<keyword evidence="8" id="KW-1185">Reference proteome</keyword>
<dbReference type="PANTHER" id="PTHR30126">
    <property type="entry name" value="HTH-TYPE TRANSCRIPTIONAL REGULATOR"/>
    <property type="match status" value="1"/>
</dbReference>
<organism evidence="6">
    <name type="scientific">Acididesulfobacillus acetoxydans</name>
    <dbReference type="NCBI Taxonomy" id="1561005"/>
    <lineage>
        <taxon>Bacteria</taxon>
        <taxon>Bacillati</taxon>
        <taxon>Bacillota</taxon>
        <taxon>Clostridia</taxon>
        <taxon>Eubacteriales</taxon>
        <taxon>Peptococcaceae</taxon>
        <taxon>Acididesulfobacillus</taxon>
    </lineage>
</organism>
<keyword evidence="2" id="KW-0805">Transcription regulation</keyword>
<evidence type="ECO:0000256" key="3">
    <source>
        <dbReference type="ARBA" id="ARBA00023125"/>
    </source>
</evidence>
<evidence type="ECO:0000313" key="6">
    <source>
        <dbReference type="EMBL" id="CAA7602575.1"/>
    </source>
</evidence>
<dbReference type="Pfam" id="PF03466">
    <property type="entry name" value="LysR_substrate"/>
    <property type="match status" value="1"/>
</dbReference>
<dbReference type="GO" id="GO:0003700">
    <property type="term" value="F:DNA-binding transcription factor activity"/>
    <property type="evidence" value="ECO:0007669"/>
    <property type="project" value="InterPro"/>
</dbReference>
<evidence type="ECO:0000256" key="2">
    <source>
        <dbReference type="ARBA" id="ARBA00023015"/>
    </source>
</evidence>
<dbReference type="CDD" id="cd08420">
    <property type="entry name" value="PBP2_CysL_like"/>
    <property type="match status" value="1"/>
</dbReference>
<dbReference type="AlphaFoldDB" id="A0A8S0Y3Z1"/>
<sequence length="329" mass="36495">MPPFAVSNDDAARQEVGPQRCHAARTFRKRVMNLDHRLLSFVKVVQEQSFSRAAAALHITQPAVTQHIQSLEAEFDASLLERGKRSVNTTKAGEIVFHEALRILEHYNEMKRLVDEVLGGDTGSIVVSASYTFGEYILPYVLRQFQQSYPKISFVVNIVNSDEVVRQVRNHEADIGIIETDLAGSENLTVVPFARDEVIVIAASNNNFYAGTAPLAEELATQTWLLREEGSGTRRVAEKALKDLAISPTHILELGSIQIIKQSVEAGLGISVLSNWTVRKELSLNTLKQVNPQGFSLGRSFSYIHLTAEWQTKTIKLFAGCLTGMAGRF</sequence>
<dbReference type="Proteomes" id="UP001071230">
    <property type="component" value="Unassembled WGS sequence"/>
</dbReference>
<keyword evidence="4" id="KW-0804">Transcription</keyword>
<evidence type="ECO:0000313" key="7">
    <source>
        <dbReference type="EMBL" id="CEJ07279.1"/>
    </source>
</evidence>
<dbReference type="SUPFAM" id="SSF46785">
    <property type="entry name" value="Winged helix' DNA-binding domain"/>
    <property type="match status" value="1"/>
</dbReference>
<gene>
    <name evidence="7" type="ORF">DEACI_1740</name>
    <name evidence="6" type="ORF">DEACI_3254</name>
</gene>
<evidence type="ECO:0000259" key="5">
    <source>
        <dbReference type="PROSITE" id="PS50931"/>
    </source>
</evidence>
<dbReference type="InterPro" id="IPR036388">
    <property type="entry name" value="WH-like_DNA-bd_sf"/>
</dbReference>
<dbReference type="Pfam" id="PF00126">
    <property type="entry name" value="HTH_1"/>
    <property type="match status" value="1"/>
</dbReference>
<dbReference type="EMBL" id="LR746496">
    <property type="protein sequence ID" value="CAA7602575.1"/>
    <property type="molecule type" value="Genomic_DNA"/>
</dbReference>
<dbReference type="InterPro" id="IPR005119">
    <property type="entry name" value="LysR_subst-bd"/>
</dbReference>
<proteinExistence type="inferred from homology"/>
<reference evidence="6" key="2">
    <citation type="submission" date="2020-01" db="EMBL/GenBank/DDBJ databases">
        <authorList>
            <person name="Hornung B."/>
        </authorList>
    </citation>
    <scope>NUCLEOTIDE SEQUENCE</scope>
    <source>
        <strain evidence="6">PacBioINE</strain>
    </source>
</reference>
<evidence type="ECO:0000256" key="4">
    <source>
        <dbReference type="ARBA" id="ARBA00023163"/>
    </source>
</evidence>
<dbReference type="Proteomes" id="UP000836597">
    <property type="component" value="Chromosome"/>
</dbReference>
<accession>A0A8S0Y3Z1</accession>
<dbReference type="Gene3D" id="3.40.190.290">
    <property type="match status" value="1"/>
</dbReference>
<dbReference type="GO" id="GO:0000976">
    <property type="term" value="F:transcription cis-regulatory region binding"/>
    <property type="evidence" value="ECO:0007669"/>
    <property type="project" value="TreeGrafter"/>
</dbReference>
<dbReference type="SUPFAM" id="SSF53850">
    <property type="entry name" value="Periplasmic binding protein-like II"/>
    <property type="match status" value="1"/>
</dbReference>